<dbReference type="SUPFAM" id="SSF52016">
    <property type="entry name" value="LeuD/IlvD-like"/>
    <property type="match status" value="1"/>
</dbReference>
<evidence type="ECO:0000313" key="3">
    <source>
        <dbReference type="EMBL" id="KAI1618387.1"/>
    </source>
</evidence>
<reference evidence="3" key="1">
    <citation type="journal article" date="2022" name="bioRxiv">
        <title>Deciphering the potential niche of two novel black yeast fungi from a biological soil crust based on their genomes, phenotypes, and melanin regulation.</title>
        <authorList>
            <consortium name="DOE Joint Genome Institute"/>
            <person name="Carr E.C."/>
            <person name="Barton Q."/>
            <person name="Grambo S."/>
            <person name="Sullivan M."/>
            <person name="Renfro C.M."/>
            <person name="Kuo A."/>
            <person name="Pangilinan J."/>
            <person name="Lipzen A."/>
            <person name="Keymanesh K."/>
            <person name="Savage E."/>
            <person name="Barry K."/>
            <person name="Grigoriev I.V."/>
            <person name="Riekhof W.R."/>
            <person name="Harris S.S."/>
        </authorList>
    </citation>
    <scope>NUCLEOTIDE SEQUENCE</scope>
    <source>
        <strain evidence="3">JF 03-4F</strain>
    </source>
</reference>
<dbReference type="Pfam" id="PF01989">
    <property type="entry name" value="AcnX_swivel_put"/>
    <property type="match status" value="1"/>
</dbReference>
<evidence type="ECO:0000256" key="1">
    <source>
        <dbReference type="ARBA" id="ARBA00023239"/>
    </source>
</evidence>
<dbReference type="GO" id="GO:0016829">
    <property type="term" value="F:lyase activity"/>
    <property type="evidence" value="ECO:0007669"/>
    <property type="project" value="UniProtKB-KW"/>
</dbReference>
<dbReference type="PANTHER" id="PTHR36577">
    <property type="entry name" value="DUF521 DOMAIN PROTEIN (AFU_ORTHOLOGUE AFUA_6G00490)"/>
    <property type="match status" value="1"/>
</dbReference>
<dbReference type="EMBL" id="MU404350">
    <property type="protein sequence ID" value="KAI1618387.1"/>
    <property type="molecule type" value="Genomic_DNA"/>
</dbReference>
<dbReference type="Proteomes" id="UP001203852">
    <property type="component" value="Unassembled WGS sequence"/>
</dbReference>
<dbReference type="CDD" id="cd01356">
    <property type="entry name" value="AcnX_swivel"/>
    <property type="match status" value="1"/>
</dbReference>
<evidence type="ECO:0000313" key="4">
    <source>
        <dbReference type="Proteomes" id="UP001203852"/>
    </source>
</evidence>
<accession>A0AAN6E6I9</accession>
<sequence length="233" mass="25751">MILGSGQELLGPYLSGYRREGPEKFWAPSNPECNQDTTNSRSLASVSTIEQPFFSKSDCKSPRRNIDEFTTAAHQRLRIFSCVNIVHPSQIMLLQGQALVHGEAYGEILFSHVGLSFWGSVDTATGEIIDRHHPLSGIRLRGHVLAIPCGRGSCSGSIALLEILLNSTGPAALVFQLREQILTLGVIVAKMLFDTHIPVVLLNRQDFSQLQNQTCSHPRRAALHLRHMFKASL</sequence>
<dbReference type="PANTHER" id="PTHR36577:SF3">
    <property type="entry name" value="DUF521 DOMAIN PROTEIN (AFU_ORTHOLOGUE AFUA_6G00490)"/>
    <property type="match status" value="1"/>
</dbReference>
<keyword evidence="4" id="KW-1185">Reference proteome</keyword>
<organism evidence="3 4">
    <name type="scientific">Exophiala viscosa</name>
    <dbReference type="NCBI Taxonomy" id="2486360"/>
    <lineage>
        <taxon>Eukaryota</taxon>
        <taxon>Fungi</taxon>
        <taxon>Dikarya</taxon>
        <taxon>Ascomycota</taxon>
        <taxon>Pezizomycotina</taxon>
        <taxon>Eurotiomycetes</taxon>
        <taxon>Chaetothyriomycetidae</taxon>
        <taxon>Chaetothyriales</taxon>
        <taxon>Herpotrichiellaceae</taxon>
        <taxon>Exophiala</taxon>
    </lineage>
</organism>
<gene>
    <name evidence="3" type="ORF">EDD36DRAFT_491833</name>
</gene>
<dbReference type="Gene3D" id="3.50.30.10">
    <property type="entry name" value="Phosphohistidine domain"/>
    <property type="match status" value="1"/>
</dbReference>
<evidence type="ECO:0000259" key="2">
    <source>
        <dbReference type="Pfam" id="PF01989"/>
    </source>
</evidence>
<dbReference type="AlphaFoldDB" id="A0AAN6E6I9"/>
<name>A0AAN6E6I9_9EURO</name>
<keyword evidence="1" id="KW-0456">Lyase</keyword>
<comment type="caution">
    <text evidence="3">The sequence shown here is derived from an EMBL/GenBank/DDBJ whole genome shotgun (WGS) entry which is preliminary data.</text>
</comment>
<proteinExistence type="predicted"/>
<dbReference type="InterPro" id="IPR002840">
    <property type="entry name" value="PMDh-S-like_dom"/>
</dbReference>
<protein>
    <submittedName>
        <fullName evidence="3">Aconitase/3-isopropylmalate dehydratase</fullName>
    </submittedName>
</protein>
<feature type="domain" description="Phosphomevalonate dehydratase small subunit-like" evidence="2">
    <location>
        <begin position="115"/>
        <end position="200"/>
    </location>
</feature>